<keyword evidence="4" id="KW-0677">Repeat</keyword>
<protein>
    <submittedName>
        <fullName evidence="6">Uncharacterized protein</fullName>
    </submittedName>
</protein>
<evidence type="ECO:0000256" key="5">
    <source>
        <dbReference type="ARBA" id="ARBA00023242"/>
    </source>
</evidence>
<comment type="subcellular location">
    <subcellularLocation>
        <location evidence="1">Nucleus</location>
        <location evidence="1">Nucleolus</location>
    </subcellularLocation>
</comment>
<keyword evidence="8" id="KW-1267">Proteomics identification</keyword>
<sequence length="95" mass="11467">MDYFPTYEEDMAHEDEEDVVGINGRKPVWVDEEEEMIEVDIVKVLRLRKLRKDEHEHFISWKEYEARLHGQHAKLNPFTGWADMDKKSFSSCRIR</sequence>
<evidence type="ECO:0000313" key="7">
    <source>
        <dbReference type="Proteomes" id="UP000007305"/>
    </source>
</evidence>
<keyword evidence="3" id="KW-0853">WD repeat</keyword>
<evidence type="ECO:0007829" key="8">
    <source>
        <dbReference type="PeptideAtlas" id="A0A804PD56"/>
    </source>
</evidence>
<keyword evidence="2" id="KW-0698">rRNA processing</keyword>
<evidence type="ECO:0000256" key="1">
    <source>
        <dbReference type="ARBA" id="ARBA00004604"/>
    </source>
</evidence>
<evidence type="ECO:0000313" key="6">
    <source>
        <dbReference type="EnsemblPlants" id="Zm00001eb227870_P001"/>
    </source>
</evidence>
<name>A0A804PD56_MAIZE</name>
<dbReference type="Gramene" id="Zm00001eb227870_T001">
    <property type="protein sequence ID" value="Zm00001eb227870_P001"/>
    <property type="gene ID" value="Zm00001eb227870"/>
</dbReference>
<dbReference type="AlphaFoldDB" id="A0A804PD56"/>
<evidence type="ECO:0000256" key="3">
    <source>
        <dbReference type="ARBA" id="ARBA00022574"/>
    </source>
</evidence>
<dbReference type="GO" id="GO:0006364">
    <property type="term" value="P:rRNA processing"/>
    <property type="evidence" value="ECO:0007669"/>
    <property type="project" value="UniProtKB-KW"/>
</dbReference>
<evidence type="ECO:0000256" key="2">
    <source>
        <dbReference type="ARBA" id="ARBA00022552"/>
    </source>
</evidence>
<dbReference type="GO" id="GO:0005730">
    <property type="term" value="C:nucleolus"/>
    <property type="evidence" value="ECO:0007669"/>
    <property type="project" value="UniProtKB-SubCell"/>
</dbReference>
<reference evidence="6" key="2">
    <citation type="submission" date="2019-07" db="EMBL/GenBank/DDBJ databases">
        <authorList>
            <person name="Seetharam A."/>
            <person name="Woodhouse M."/>
            <person name="Cannon E."/>
        </authorList>
    </citation>
    <scope>NUCLEOTIDE SEQUENCE [LARGE SCALE GENOMIC DNA]</scope>
    <source>
        <strain evidence="6">cv. B73</strain>
    </source>
</reference>
<organism evidence="6 7">
    <name type="scientific">Zea mays</name>
    <name type="common">Maize</name>
    <dbReference type="NCBI Taxonomy" id="4577"/>
    <lineage>
        <taxon>Eukaryota</taxon>
        <taxon>Viridiplantae</taxon>
        <taxon>Streptophyta</taxon>
        <taxon>Embryophyta</taxon>
        <taxon>Tracheophyta</taxon>
        <taxon>Spermatophyta</taxon>
        <taxon>Magnoliopsida</taxon>
        <taxon>Liliopsida</taxon>
        <taxon>Poales</taxon>
        <taxon>Poaceae</taxon>
        <taxon>PACMAD clade</taxon>
        <taxon>Panicoideae</taxon>
        <taxon>Andropogonodae</taxon>
        <taxon>Andropogoneae</taxon>
        <taxon>Tripsacinae</taxon>
        <taxon>Zea</taxon>
    </lineage>
</organism>
<reference evidence="6" key="3">
    <citation type="submission" date="2021-05" db="UniProtKB">
        <authorList>
            <consortium name="EnsemblPlants"/>
        </authorList>
    </citation>
    <scope>IDENTIFICATION</scope>
    <source>
        <strain evidence="6">cv. B73</strain>
    </source>
</reference>
<dbReference type="PANTHER" id="PTHR18359">
    <property type="entry name" value="WD-REPEAT PROTEIN-RELATED"/>
    <property type="match status" value="1"/>
</dbReference>
<proteinExistence type="evidence at protein level"/>
<keyword evidence="5" id="KW-0539">Nucleus</keyword>
<dbReference type="InParanoid" id="A0A804PD56"/>
<dbReference type="Proteomes" id="UP000007305">
    <property type="component" value="Chromosome 5"/>
</dbReference>
<evidence type="ECO:0000256" key="4">
    <source>
        <dbReference type="ARBA" id="ARBA00022737"/>
    </source>
</evidence>
<dbReference type="InterPro" id="IPR045161">
    <property type="entry name" value="Utp18"/>
</dbReference>
<reference evidence="7" key="1">
    <citation type="journal article" date="2009" name="Science">
        <title>The B73 maize genome: complexity, diversity, and dynamics.</title>
        <authorList>
            <person name="Schnable P.S."/>
            <person name="Ware D."/>
            <person name="Fulton R.S."/>
            <person name="Stein J.C."/>
            <person name="Wei F."/>
            <person name="Pasternak S."/>
            <person name="Liang C."/>
            <person name="Zhang J."/>
            <person name="Fulton L."/>
            <person name="Graves T.A."/>
            <person name="Minx P."/>
            <person name="Reily A.D."/>
            <person name="Courtney L."/>
            <person name="Kruchowski S.S."/>
            <person name="Tomlinson C."/>
            <person name="Strong C."/>
            <person name="Delehaunty K."/>
            <person name="Fronick C."/>
            <person name="Courtney B."/>
            <person name="Rock S.M."/>
            <person name="Belter E."/>
            <person name="Du F."/>
            <person name="Kim K."/>
            <person name="Abbott R.M."/>
            <person name="Cotton M."/>
            <person name="Levy A."/>
            <person name="Marchetto P."/>
            <person name="Ochoa K."/>
            <person name="Jackson S.M."/>
            <person name="Gillam B."/>
            <person name="Chen W."/>
            <person name="Yan L."/>
            <person name="Higginbotham J."/>
            <person name="Cardenas M."/>
            <person name="Waligorski J."/>
            <person name="Applebaum E."/>
            <person name="Phelps L."/>
            <person name="Falcone J."/>
            <person name="Kanchi K."/>
            <person name="Thane T."/>
            <person name="Scimone A."/>
            <person name="Thane N."/>
            <person name="Henke J."/>
            <person name="Wang T."/>
            <person name="Ruppert J."/>
            <person name="Shah N."/>
            <person name="Rotter K."/>
            <person name="Hodges J."/>
            <person name="Ingenthron E."/>
            <person name="Cordes M."/>
            <person name="Kohlberg S."/>
            <person name="Sgro J."/>
            <person name="Delgado B."/>
            <person name="Mead K."/>
            <person name="Chinwalla A."/>
            <person name="Leonard S."/>
            <person name="Crouse K."/>
            <person name="Collura K."/>
            <person name="Kudrna D."/>
            <person name="Currie J."/>
            <person name="He R."/>
            <person name="Angelova A."/>
            <person name="Rajasekar S."/>
            <person name="Mueller T."/>
            <person name="Lomeli R."/>
            <person name="Scara G."/>
            <person name="Ko A."/>
            <person name="Delaney K."/>
            <person name="Wissotski M."/>
            <person name="Lopez G."/>
            <person name="Campos D."/>
            <person name="Braidotti M."/>
            <person name="Ashley E."/>
            <person name="Golser W."/>
            <person name="Kim H."/>
            <person name="Lee S."/>
            <person name="Lin J."/>
            <person name="Dujmic Z."/>
            <person name="Kim W."/>
            <person name="Talag J."/>
            <person name="Zuccolo A."/>
            <person name="Fan C."/>
            <person name="Sebastian A."/>
            <person name="Kramer M."/>
            <person name="Spiegel L."/>
            <person name="Nascimento L."/>
            <person name="Zutavern T."/>
            <person name="Miller B."/>
            <person name="Ambroise C."/>
            <person name="Muller S."/>
            <person name="Spooner W."/>
            <person name="Narechania A."/>
            <person name="Ren L."/>
            <person name="Wei S."/>
            <person name="Kumari S."/>
            <person name="Faga B."/>
            <person name="Levy M.J."/>
            <person name="McMahan L."/>
            <person name="Van Buren P."/>
            <person name="Vaughn M.W."/>
            <person name="Ying K."/>
            <person name="Yeh C.-T."/>
            <person name="Emrich S.J."/>
            <person name="Jia Y."/>
            <person name="Kalyanaraman A."/>
            <person name="Hsia A.-P."/>
            <person name="Barbazuk W.B."/>
            <person name="Baucom R.S."/>
            <person name="Brutnell T.P."/>
            <person name="Carpita N.C."/>
            <person name="Chaparro C."/>
            <person name="Chia J.-M."/>
            <person name="Deragon J.-M."/>
            <person name="Estill J.C."/>
            <person name="Fu Y."/>
            <person name="Jeddeloh J.A."/>
            <person name="Han Y."/>
            <person name="Lee H."/>
            <person name="Li P."/>
            <person name="Lisch D.R."/>
            <person name="Liu S."/>
            <person name="Liu Z."/>
            <person name="Nagel D.H."/>
            <person name="McCann M.C."/>
            <person name="SanMiguel P."/>
            <person name="Myers A.M."/>
            <person name="Nettleton D."/>
            <person name="Nguyen J."/>
            <person name="Penning B.W."/>
            <person name="Ponnala L."/>
            <person name="Schneider K.L."/>
            <person name="Schwartz D.C."/>
            <person name="Sharma A."/>
            <person name="Soderlund C."/>
            <person name="Springer N.M."/>
            <person name="Sun Q."/>
            <person name="Wang H."/>
            <person name="Waterman M."/>
            <person name="Westerman R."/>
            <person name="Wolfgruber T.K."/>
            <person name="Yang L."/>
            <person name="Yu Y."/>
            <person name="Zhang L."/>
            <person name="Zhou S."/>
            <person name="Zhu Q."/>
            <person name="Bennetzen J.L."/>
            <person name="Dawe R.K."/>
            <person name="Jiang J."/>
            <person name="Jiang N."/>
            <person name="Presting G.G."/>
            <person name="Wessler S.R."/>
            <person name="Aluru S."/>
            <person name="Martienssen R.A."/>
            <person name="Clifton S.W."/>
            <person name="McCombie W.R."/>
            <person name="Wing R.A."/>
            <person name="Wilson R.K."/>
        </authorList>
    </citation>
    <scope>NUCLEOTIDE SEQUENCE [LARGE SCALE GENOMIC DNA]</scope>
    <source>
        <strain evidence="7">cv. B73</strain>
    </source>
</reference>
<keyword evidence="7" id="KW-1185">Reference proteome</keyword>
<dbReference type="PANTHER" id="PTHR18359:SF0">
    <property type="entry name" value="U3 SMALL NUCLEOLAR RNA-ASSOCIATED PROTEIN 18 HOMOLOG"/>
    <property type="match status" value="1"/>
</dbReference>
<accession>A0A804PD56</accession>
<dbReference type="EnsemblPlants" id="Zm00001eb227870_T001">
    <property type="protein sequence ID" value="Zm00001eb227870_P001"/>
    <property type="gene ID" value="Zm00001eb227870"/>
</dbReference>